<proteinExistence type="predicted"/>
<evidence type="ECO:0000259" key="1">
    <source>
        <dbReference type="Pfam" id="PF12237"/>
    </source>
</evidence>
<evidence type="ECO:0000313" key="3">
    <source>
        <dbReference type="Proteomes" id="UP000515908"/>
    </source>
</evidence>
<dbReference type="PANTHER" id="PTHR21727">
    <property type="entry name" value="PHOSPHORYLATED CTD INTERACTING FACTOR 1"/>
    <property type="match status" value="1"/>
</dbReference>
<sequence>MYENATKVMVADSNERHTMESFHFEENGPVAVLAGSGRKVPFVELQRAEAESNYYDELIPSVDLITPHGSSKNIFNLALTKICSAFSKKRKEDNISYNKKRKMAWKITDESTLLFFNGRKALHAVKQSVRRSFKEDNDGDDLISIRFDDNVSLSGILSGENSTHAPHVLHISVDLAHIKEEATRESVLSYVLPYEKECSSPRITHNTTHNTLTLSLPISAVHLVTLFERYKRSREGDVAEGPFLARLAILLIRYSGLCGGDMEKESGWHAAVPPSILHTYTSCYTACDRVSNSIPVECFASPFNATLDHFFSVFPDTDKWFGSLGNFFAASALKQFIDATRVRSDADHKIVHYGLEANPPFDHEVIQACVFQALALLEGESSVALSILLVLPDSTQEIAKKVREPAENSVYCQANRSLPAEECAYVHGAQHQAQTTTGSRKRSRDGDTATVALTAAREDYASQVKLKCPTRLILLQNEKCNAIMTGKDVMQTIQEKWRAFSK</sequence>
<reference evidence="2 3" key="1">
    <citation type="submission" date="2020-08" db="EMBL/GenBank/DDBJ databases">
        <authorList>
            <person name="Newling K."/>
            <person name="Davey J."/>
            <person name="Forrester S."/>
        </authorList>
    </citation>
    <scope>NUCLEOTIDE SEQUENCE [LARGE SCALE GENOMIC DNA]</scope>
    <source>
        <strain evidence="3">Crithidia deanei Carvalho (ATCC PRA-265)</strain>
    </source>
</reference>
<dbReference type="InterPro" id="IPR022035">
    <property type="entry name" value="PCIF1_WW"/>
</dbReference>
<name>A0A7G2C342_9TRYP</name>
<dbReference type="VEuPathDB" id="TriTrypDB:ADEAN_000058900"/>
<gene>
    <name evidence="2" type="ORF">ADEAN_000058900</name>
</gene>
<dbReference type="Proteomes" id="UP000515908">
    <property type="component" value="Chromosome 01"/>
</dbReference>
<dbReference type="AlphaFoldDB" id="A0A7G2C342"/>
<accession>A0A7G2C342</accession>
<dbReference type="GO" id="GO:0016422">
    <property type="term" value="F:mRNA (2'-O-methyladenosine-N6-)-methyltransferase activity"/>
    <property type="evidence" value="ECO:0007669"/>
    <property type="project" value="InterPro"/>
</dbReference>
<dbReference type="InterPro" id="IPR039881">
    <property type="entry name" value="PCIF1-like"/>
</dbReference>
<organism evidence="2 3">
    <name type="scientific">Angomonas deanei</name>
    <dbReference type="NCBI Taxonomy" id="59799"/>
    <lineage>
        <taxon>Eukaryota</taxon>
        <taxon>Discoba</taxon>
        <taxon>Euglenozoa</taxon>
        <taxon>Kinetoplastea</taxon>
        <taxon>Metakinetoplastina</taxon>
        <taxon>Trypanosomatida</taxon>
        <taxon>Trypanosomatidae</taxon>
        <taxon>Strigomonadinae</taxon>
        <taxon>Angomonas</taxon>
    </lineage>
</organism>
<protein>
    <submittedName>
        <fullName evidence="2">Phosphorylated CTD interacting factor 1 WW domain containing protein, putative</fullName>
    </submittedName>
</protein>
<dbReference type="PANTHER" id="PTHR21727:SF0">
    <property type="entry name" value="MRNA (2'-O-METHYLADENOSINE-N(6)-)-METHYLTRANSFERASE"/>
    <property type="match status" value="1"/>
</dbReference>
<evidence type="ECO:0000313" key="2">
    <source>
        <dbReference type="EMBL" id="CAD2213153.1"/>
    </source>
</evidence>
<feature type="domain" description="PCIF1 WW" evidence="1">
    <location>
        <begin position="225"/>
        <end position="428"/>
    </location>
</feature>
<dbReference type="Pfam" id="PF12237">
    <property type="entry name" value="PCIF1_WW"/>
    <property type="match status" value="1"/>
</dbReference>
<keyword evidence="3" id="KW-1185">Reference proteome</keyword>
<dbReference type="EMBL" id="LR877145">
    <property type="protein sequence ID" value="CAD2213153.1"/>
    <property type="molecule type" value="Genomic_DNA"/>
</dbReference>
<dbReference type="OrthoDB" id="193787at2759"/>
<dbReference type="GO" id="GO:0099122">
    <property type="term" value="F:RNA polymerase II C-terminal domain binding"/>
    <property type="evidence" value="ECO:0007669"/>
    <property type="project" value="InterPro"/>
</dbReference>